<proteinExistence type="predicted"/>
<protein>
    <submittedName>
        <fullName evidence="1">Uncharacterized protein</fullName>
    </submittedName>
</protein>
<organism evidence="1">
    <name type="scientific">Myoviridae sp. ctr0w28</name>
    <dbReference type="NCBI Taxonomy" id="2826703"/>
    <lineage>
        <taxon>Viruses</taxon>
        <taxon>Duplodnaviria</taxon>
        <taxon>Heunggongvirae</taxon>
        <taxon>Uroviricota</taxon>
        <taxon>Caudoviricetes</taxon>
    </lineage>
</organism>
<reference evidence="1" key="1">
    <citation type="journal article" date="2021" name="Proc. Natl. Acad. Sci. U.S.A.">
        <title>A Catalog of Tens of Thousands of Viruses from Human Metagenomes Reveals Hidden Associations with Chronic Diseases.</title>
        <authorList>
            <person name="Tisza M.J."/>
            <person name="Buck C.B."/>
        </authorList>
    </citation>
    <scope>NUCLEOTIDE SEQUENCE</scope>
    <source>
        <strain evidence="1">Ctr0w28</strain>
    </source>
</reference>
<name>A0A8S5NRQ4_9CAUD</name>
<accession>A0A8S5NRQ4</accession>
<sequence>MFLLKANKNRLEVLEKELVTSGSVNVYPVSFQFSEDWEGLSRIAVFSAGNVTISLPLDETNQCQIPWEVMECPKLSLMAGVYGMREESVVLPTIWAELGAIRPGVTTGAEPSPPTPDAYQKVLAEIGNLEDLTTADKSSLVAAINEVHETGGGGGMNYRIGHGLKVTGGNTLEVDTAEEAEQDNTLPITSAAVYTTVGNIEILLETI</sequence>
<dbReference type="EMBL" id="BK015227">
    <property type="protein sequence ID" value="DAD96986.1"/>
    <property type="molecule type" value="Genomic_DNA"/>
</dbReference>
<evidence type="ECO:0000313" key="1">
    <source>
        <dbReference type="EMBL" id="DAD96986.1"/>
    </source>
</evidence>